<dbReference type="InterPro" id="IPR031972">
    <property type="entry name" value="CSRNP_N"/>
</dbReference>
<dbReference type="PANTHER" id="PTHR13580:SF13">
    <property type="entry name" value="CYSTEINE_SERINE-RICH NUCLEAR PROTEIN 3"/>
    <property type="match status" value="1"/>
</dbReference>
<feature type="compositionally biased region" description="Acidic residues" evidence="9">
    <location>
        <begin position="382"/>
        <end position="410"/>
    </location>
</feature>
<comment type="subcellular location">
    <subcellularLocation>
        <location evidence="1">Nucleus</location>
    </subcellularLocation>
</comment>
<dbReference type="OrthoDB" id="5946974at2759"/>
<dbReference type="GeneID" id="103389432"/>
<feature type="region of interest" description="Disordered" evidence="9">
    <location>
        <begin position="279"/>
        <end position="320"/>
    </location>
</feature>
<dbReference type="GeneTree" id="ENSGT00950000183072"/>
<comment type="similarity">
    <text evidence="2">Belongs to the AXUD1 family.</text>
</comment>
<evidence type="ECO:0000256" key="7">
    <source>
        <dbReference type="ARBA" id="ARBA00023163"/>
    </source>
</evidence>
<feature type="compositionally biased region" description="Acidic residues" evidence="9">
    <location>
        <begin position="343"/>
        <end position="364"/>
    </location>
</feature>
<dbReference type="OMA" id="MHLQNTG"/>
<dbReference type="KEGG" id="csem:103389432"/>
<dbReference type="Proteomes" id="UP000265120">
    <property type="component" value="Chromosome 14"/>
</dbReference>
<dbReference type="Ensembl" id="ENSCSET00000007952.1">
    <property type="protein sequence ID" value="ENSCSEP00000007867.1"/>
    <property type="gene ID" value="ENSCSEG00000005065.1"/>
</dbReference>
<sequence>MMSGILKRKLEEGPGSCRPLQGPENDEVSCSDSGNSSDSLYHPGLSGCPDGSLPQQSKRLRGRNVHFESVTVYYFNRWQGFTSVPTQGGSTLGMLPRHSSVRRFTLREFALEQKRKHHNMLKEHLKEEKLNTLRLKLTKNGTVSSVEAETLTLDDISEDDLDVDNAEVGDYFFLQPLTTSKRRALLRASGVRRIDVEEKHELRALRMSREECGCRCRGICDPETCACSLAGIKCQVDRLSFPCGCTKEGCSNTTGRLEFNPVRVRTHFLHTIMKLELEKGREEQQHRSEEQQRQLVTNGNSYHGDSSFSTSLEQQQKQKQNLEIPPHFPIMHLQNIGNTESHLDEEEEEEDEDDDEAYEEDEDGSSVCSGLSDCSTHSLETIEGDEEEEEEEEDDEEEEEEEDEEDDQDWDCSLHTGPQPYLVPLPSMLARLSPPFHNTATTQHYQSDTPAFLSDSAPTLPTVEVALESEINTELHCRTFPGLQKSLAVDTQSLLSSTALQNIPDNCDTQSVDVTKQTQREEEARQPLREGLKTQRAPSEKADGLSSE</sequence>
<dbReference type="Pfam" id="PF16019">
    <property type="entry name" value="CSRNP_N"/>
    <property type="match status" value="1"/>
</dbReference>
<keyword evidence="3" id="KW-0053">Apoptosis</keyword>
<reference evidence="11 12" key="1">
    <citation type="journal article" date="2014" name="Nat. Genet.">
        <title>Whole-genome sequence of a flatfish provides insights into ZW sex chromosome evolution and adaptation to a benthic lifestyle.</title>
        <authorList>
            <person name="Chen S."/>
            <person name="Zhang G."/>
            <person name="Shao C."/>
            <person name="Huang Q."/>
            <person name="Liu G."/>
            <person name="Zhang P."/>
            <person name="Song W."/>
            <person name="An N."/>
            <person name="Chalopin D."/>
            <person name="Volff J.N."/>
            <person name="Hong Y."/>
            <person name="Li Q."/>
            <person name="Sha Z."/>
            <person name="Zhou H."/>
            <person name="Xie M."/>
            <person name="Yu Q."/>
            <person name="Liu Y."/>
            <person name="Xiang H."/>
            <person name="Wang N."/>
            <person name="Wu K."/>
            <person name="Yang C."/>
            <person name="Zhou Q."/>
            <person name="Liao X."/>
            <person name="Yang L."/>
            <person name="Hu Q."/>
            <person name="Zhang J."/>
            <person name="Meng L."/>
            <person name="Jin L."/>
            <person name="Tian Y."/>
            <person name="Lian J."/>
            <person name="Yang J."/>
            <person name="Miao G."/>
            <person name="Liu S."/>
            <person name="Liang Z."/>
            <person name="Yan F."/>
            <person name="Li Y."/>
            <person name="Sun B."/>
            <person name="Zhang H."/>
            <person name="Zhang J."/>
            <person name="Zhu Y."/>
            <person name="Du M."/>
            <person name="Zhao Y."/>
            <person name="Schartl M."/>
            <person name="Tang Q."/>
            <person name="Wang J."/>
        </authorList>
    </citation>
    <scope>NUCLEOTIDE SEQUENCE</scope>
</reference>
<keyword evidence="5" id="KW-0238">DNA-binding</keyword>
<proteinExistence type="inferred from homology"/>
<feature type="compositionally biased region" description="Polar residues" evidence="9">
    <location>
        <begin position="506"/>
        <end position="517"/>
    </location>
</feature>
<dbReference type="GO" id="GO:0000981">
    <property type="term" value="F:DNA-binding transcription factor activity, RNA polymerase II-specific"/>
    <property type="evidence" value="ECO:0007669"/>
    <property type="project" value="TreeGrafter"/>
</dbReference>
<feature type="compositionally biased region" description="Basic and acidic residues" evidence="9">
    <location>
        <begin position="518"/>
        <end position="548"/>
    </location>
</feature>
<dbReference type="GO" id="GO:0043565">
    <property type="term" value="F:sequence-specific DNA binding"/>
    <property type="evidence" value="ECO:0007669"/>
    <property type="project" value="TreeGrafter"/>
</dbReference>
<reference evidence="11" key="3">
    <citation type="submission" date="2025-09" db="UniProtKB">
        <authorList>
            <consortium name="Ensembl"/>
        </authorList>
    </citation>
    <scope>IDENTIFICATION</scope>
</reference>
<name>A0A3P8UZU7_CYNSE</name>
<dbReference type="InParanoid" id="A0A3P8UZU7"/>
<evidence type="ECO:0000313" key="12">
    <source>
        <dbReference type="Proteomes" id="UP000265120"/>
    </source>
</evidence>
<evidence type="ECO:0000256" key="3">
    <source>
        <dbReference type="ARBA" id="ARBA00022703"/>
    </source>
</evidence>
<evidence type="ECO:0000256" key="5">
    <source>
        <dbReference type="ARBA" id="ARBA00023125"/>
    </source>
</evidence>
<accession>A0A3P8UZU7</accession>
<protein>
    <submittedName>
        <fullName evidence="11">Cysteine and serine rich nuclear protein 3</fullName>
    </submittedName>
</protein>
<keyword evidence="7" id="KW-0804">Transcription</keyword>
<evidence type="ECO:0000256" key="4">
    <source>
        <dbReference type="ARBA" id="ARBA00023015"/>
    </source>
</evidence>
<dbReference type="AlphaFoldDB" id="A0A3P8UZU7"/>
<evidence type="ECO:0000313" key="11">
    <source>
        <dbReference type="Ensembl" id="ENSCSEP00000007867.1"/>
    </source>
</evidence>
<feature type="compositionally biased region" description="Polar residues" evidence="9">
    <location>
        <begin position="366"/>
        <end position="379"/>
    </location>
</feature>
<feature type="compositionally biased region" description="Polar residues" evidence="9">
    <location>
        <begin position="295"/>
        <end position="313"/>
    </location>
</feature>
<evidence type="ECO:0000259" key="10">
    <source>
        <dbReference type="Pfam" id="PF16019"/>
    </source>
</evidence>
<evidence type="ECO:0000256" key="9">
    <source>
        <dbReference type="SAM" id="MobiDB-lite"/>
    </source>
</evidence>
<keyword evidence="4" id="KW-0805">Transcription regulation</keyword>
<dbReference type="RefSeq" id="XP_008323054.1">
    <property type="nucleotide sequence ID" value="XM_008324832.2"/>
</dbReference>
<dbReference type="GO" id="GO:0005634">
    <property type="term" value="C:nucleus"/>
    <property type="evidence" value="ECO:0007669"/>
    <property type="project" value="UniProtKB-SubCell"/>
</dbReference>
<keyword evidence="8" id="KW-0539">Nucleus</keyword>
<dbReference type="GO" id="GO:0006915">
    <property type="term" value="P:apoptotic process"/>
    <property type="evidence" value="ECO:0007669"/>
    <property type="project" value="UniProtKB-KW"/>
</dbReference>
<feature type="region of interest" description="Disordered" evidence="9">
    <location>
        <begin position="1"/>
        <end position="60"/>
    </location>
</feature>
<feature type="compositionally biased region" description="Low complexity" evidence="9">
    <location>
        <begin position="30"/>
        <end position="39"/>
    </location>
</feature>
<keyword evidence="12" id="KW-1185">Reference proteome</keyword>
<dbReference type="PANTHER" id="PTHR13580">
    <property type="entry name" value="TGF-BETA INDUCED APOPTOSIS PROTEIN"/>
    <property type="match status" value="1"/>
</dbReference>
<dbReference type="InterPro" id="IPR023260">
    <property type="entry name" value="Cys/Ser-rich_nuc_prot"/>
</dbReference>
<organism evidence="11 12">
    <name type="scientific">Cynoglossus semilaevis</name>
    <name type="common">Tongue sole</name>
    <dbReference type="NCBI Taxonomy" id="244447"/>
    <lineage>
        <taxon>Eukaryota</taxon>
        <taxon>Metazoa</taxon>
        <taxon>Chordata</taxon>
        <taxon>Craniata</taxon>
        <taxon>Vertebrata</taxon>
        <taxon>Euteleostomi</taxon>
        <taxon>Actinopterygii</taxon>
        <taxon>Neopterygii</taxon>
        <taxon>Teleostei</taxon>
        <taxon>Neoteleostei</taxon>
        <taxon>Acanthomorphata</taxon>
        <taxon>Carangaria</taxon>
        <taxon>Pleuronectiformes</taxon>
        <taxon>Pleuronectoidei</taxon>
        <taxon>Cynoglossidae</taxon>
        <taxon>Cynoglossinae</taxon>
        <taxon>Cynoglossus</taxon>
    </lineage>
</organism>
<evidence type="ECO:0000256" key="2">
    <source>
        <dbReference type="ARBA" id="ARBA00008548"/>
    </source>
</evidence>
<evidence type="ECO:0000256" key="1">
    <source>
        <dbReference type="ARBA" id="ARBA00004123"/>
    </source>
</evidence>
<feature type="compositionally biased region" description="Basic and acidic residues" evidence="9">
    <location>
        <begin position="279"/>
        <end position="292"/>
    </location>
</feature>
<dbReference type="PRINTS" id="PR02031">
    <property type="entry name" value="CYSSERRICHNP"/>
</dbReference>
<keyword evidence="6" id="KW-0010">Activator</keyword>
<reference evidence="11" key="2">
    <citation type="submission" date="2025-08" db="UniProtKB">
        <authorList>
            <consortium name="Ensembl"/>
        </authorList>
    </citation>
    <scope>IDENTIFICATION</scope>
</reference>
<feature type="domain" description="Cysteine/serine-rich nuclear protein N-terminal" evidence="10">
    <location>
        <begin position="62"/>
        <end position="279"/>
    </location>
</feature>
<feature type="region of interest" description="Disordered" evidence="9">
    <location>
        <begin position="506"/>
        <end position="548"/>
    </location>
</feature>
<evidence type="ECO:0000256" key="6">
    <source>
        <dbReference type="ARBA" id="ARBA00023159"/>
    </source>
</evidence>
<evidence type="ECO:0000256" key="8">
    <source>
        <dbReference type="ARBA" id="ARBA00023242"/>
    </source>
</evidence>
<feature type="region of interest" description="Disordered" evidence="9">
    <location>
        <begin position="340"/>
        <end position="414"/>
    </location>
</feature>